<evidence type="ECO:0000256" key="3">
    <source>
        <dbReference type="ARBA" id="ARBA00022598"/>
    </source>
</evidence>
<accession>A0A7S4PSB1</accession>
<dbReference type="SUPFAM" id="SSF56059">
    <property type="entry name" value="Glutathione synthetase ATP-binding domain-like"/>
    <property type="match status" value="1"/>
</dbReference>
<dbReference type="InterPro" id="IPR051437">
    <property type="entry name" value="TTLL_monoglycylase"/>
</dbReference>
<dbReference type="GO" id="GO:0015630">
    <property type="term" value="C:microtubule cytoskeleton"/>
    <property type="evidence" value="ECO:0007669"/>
    <property type="project" value="TreeGrafter"/>
</dbReference>
<feature type="compositionally biased region" description="Polar residues" evidence="6">
    <location>
        <begin position="699"/>
        <end position="713"/>
    </location>
</feature>
<protein>
    <recommendedName>
        <fullName evidence="8">Tubulin--tyrosine ligase-like protein 9</fullName>
    </recommendedName>
</protein>
<dbReference type="GO" id="GO:0005737">
    <property type="term" value="C:cytoplasm"/>
    <property type="evidence" value="ECO:0007669"/>
    <property type="project" value="UniProtKB-SubCell"/>
</dbReference>
<evidence type="ECO:0000256" key="2">
    <source>
        <dbReference type="ARBA" id="ARBA00022490"/>
    </source>
</evidence>
<comment type="subcellular location">
    <subcellularLocation>
        <location evidence="1">Cytoplasm</location>
    </subcellularLocation>
</comment>
<dbReference type="AlphaFoldDB" id="A0A7S4PSB1"/>
<keyword evidence="3" id="KW-0436">Ligase</keyword>
<keyword evidence="4" id="KW-0547">Nucleotide-binding</keyword>
<evidence type="ECO:0000256" key="1">
    <source>
        <dbReference type="ARBA" id="ARBA00004496"/>
    </source>
</evidence>
<evidence type="ECO:0000256" key="6">
    <source>
        <dbReference type="SAM" id="MobiDB-lite"/>
    </source>
</evidence>
<dbReference type="PANTHER" id="PTHR45870:SF2">
    <property type="entry name" value="TUBULIN MONOGLYCYLASE TTLL3"/>
    <property type="match status" value="1"/>
</dbReference>
<dbReference type="GO" id="GO:0005524">
    <property type="term" value="F:ATP binding"/>
    <property type="evidence" value="ECO:0007669"/>
    <property type="project" value="UniProtKB-KW"/>
</dbReference>
<evidence type="ECO:0000313" key="7">
    <source>
        <dbReference type="EMBL" id="CAE4560489.1"/>
    </source>
</evidence>
<dbReference type="EMBL" id="HBNR01000149">
    <property type="protein sequence ID" value="CAE4560489.1"/>
    <property type="molecule type" value="Transcribed_RNA"/>
</dbReference>
<proteinExistence type="predicted"/>
<feature type="region of interest" description="Disordered" evidence="6">
    <location>
        <begin position="1"/>
        <end position="66"/>
    </location>
</feature>
<dbReference type="GO" id="GO:0070736">
    <property type="term" value="F:protein-glycine ligase activity, initiating"/>
    <property type="evidence" value="ECO:0007669"/>
    <property type="project" value="TreeGrafter"/>
</dbReference>
<feature type="compositionally biased region" description="Basic and acidic residues" evidence="6">
    <location>
        <begin position="22"/>
        <end position="33"/>
    </location>
</feature>
<dbReference type="InterPro" id="IPR004344">
    <property type="entry name" value="TTL/TTLL_fam"/>
</dbReference>
<evidence type="ECO:0000256" key="4">
    <source>
        <dbReference type="ARBA" id="ARBA00022741"/>
    </source>
</evidence>
<evidence type="ECO:0008006" key="8">
    <source>
        <dbReference type="Google" id="ProtNLM"/>
    </source>
</evidence>
<organism evidence="7">
    <name type="scientific">Alexandrium monilatum</name>
    <dbReference type="NCBI Taxonomy" id="311494"/>
    <lineage>
        <taxon>Eukaryota</taxon>
        <taxon>Sar</taxon>
        <taxon>Alveolata</taxon>
        <taxon>Dinophyceae</taxon>
        <taxon>Gonyaulacales</taxon>
        <taxon>Pyrocystaceae</taxon>
        <taxon>Alexandrium</taxon>
    </lineage>
</organism>
<dbReference type="PANTHER" id="PTHR45870">
    <property type="entry name" value="TUBULIN MONOGLYCYLASE TTLL3"/>
    <property type="match status" value="1"/>
</dbReference>
<reference evidence="7" key="1">
    <citation type="submission" date="2021-01" db="EMBL/GenBank/DDBJ databases">
        <authorList>
            <person name="Corre E."/>
            <person name="Pelletier E."/>
            <person name="Niang G."/>
            <person name="Scheremetjew M."/>
            <person name="Finn R."/>
            <person name="Kale V."/>
            <person name="Holt S."/>
            <person name="Cochrane G."/>
            <person name="Meng A."/>
            <person name="Brown T."/>
            <person name="Cohen L."/>
        </authorList>
    </citation>
    <scope>NUCLEOTIDE SEQUENCE</scope>
    <source>
        <strain evidence="7">CCMP3105</strain>
    </source>
</reference>
<evidence type="ECO:0000256" key="5">
    <source>
        <dbReference type="ARBA" id="ARBA00022840"/>
    </source>
</evidence>
<feature type="region of interest" description="Disordered" evidence="6">
    <location>
        <begin position="693"/>
        <end position="721"/>
    </location>
</feature>
<dbReference type="Gene3D" id="3.30.470.20">
    <property type="entry name" value="ATP-grasp fold, B domain"/>
    <property type="match status" value="1"/>
</dbReference>
<gene>
    <name evidence="7" type="ORF">AMON00008_LOCUS108</name>
</gene>
<keyword evidence="5" id="KW-0067">ATP-binding</keyword>
<dbReference type="PROSITE" id="PS51221">
    <property type="entry name" value="TTL"/>
    <property type="match status" value="1"/>
</dbReference>
<feature type="region of interest" description="Disordered" evidence="6">
    <location>
        <begin position="286"/>
        <end position="317"/>
    </location>
</feature>
<keyword evidence="2" id="KW-0963">Cytoplasm</keyword>
<name>A0A7S4PSB1_9DINO</name>
<dbReference type="Pfam" id="PF03133">
    <property type="entry name" value="TTL"/>
    <property type="match status" value="1"/>
</dbReference>
<sequence length="789" mass="85997">MPRRSRAKARLSELGAQFADEPAAREPADKCLCVDESSQGSAQRPDSGAVAGSQGEASLGNGDEEPTAKTCVLQPVGGGPLGIPRGIFICMGQTAEIVQRILRRWGWEESKDPNSKVFDLKWSTQLRHVDELVLPKSQLVNHFRGADFLNHKSRMGRYLGRCPGCADLFFPRQYNVYSAKALRKFLSDYILTQASVCLHCREGQDADRLAAVRRIALQVLRRQQEDADGGTSPLRCAHESELLLGAGSHVPPGEEMKLRHLVDEFLDAGKAASGCSLCGAMGATTAGNPEPESGASLPHAQPKPERDALPPDSSWQQSLNGPANAWVVKDPSLSRGRSVTTLTGLRSILTQCERSHSNGLRWNCVVQKYIERPLLVPNSNGEGGFVSKADLRAWVLVLDWNPLVAFAHPEVYFRVATRPYEFQTCGKAETYAHATNCRDEDNRCTMRALFARCGPSAAKLWENRTWPQLLDGVRASLLAVRDGVLGVEMDFKKRRKLDSIAGPRAFELFGFDFAVDEAWRPWLLEANSSPDMLRSCQVPEIVSWAEEATESMLRIALLHRSGGLGVPKASELEKCSPPGSSSVEPAERLFEAADLAGPCHCREKCYGEAVAKVPECLVRGMELGPECGGWRLILRERTVDEALVWQSYVAQEHDVCDIPGENLSHGRVLRDFLLPGGGGSQRRQALAELQQHRRPSASLRASNSVTTPVQPSASRSLRSSRSLTTLRGTAASVAPLVHPLLTGPGAGQEAVASTQLEPTTPGNLKTCKSEVQHATGMVVRGLTMLPPLP</sequence>